<evidence type="ECO:0000256" key="8">
    <source>
        <dbReference type="ARBA" id="ARBA00023163"/>
    </source>
</evidence>
<dbReference type="InterPro" id="IPR013083">
    <property type="entry name" value="Znf_RING/FYVE/PHD"/>
</dbReference>
<feature type="compositionally biased region" description="Polar residues" evidence="10">
    <location>
        <begin position="468"/>
        <end position="484"/>
    </location>
</feature>
<evidence type="ECO:0000256" key="1">
    <source>
        <dbReference type="ARBA" id="ARBA00004123"/>
    </source>
</evidence>
<evidence type="ECO:0000256" key="2">
    <source>
        <dbReference type="ARBA" id="ARBA00022723"/>
    </source>
</evidence>
<keyword evidence="5" id="KW-0862">Zinc</keyword>
<evidence type="ECO:0000313" key="13">
    <source>
        <dbReference type="Proteomes" id="UP000249390"/>
    </source>
</evidence>
<dbReference type="InterPro" id="IPR001471">
    <property type="entry name" value="AP2/ERF_dom"/>
</dbReference>
<protein>
    <recommendedName>
        <fullName evidence="11">AP2/ERF domain-containing protein</fullName>
    </recommendedName>
</protein>
<dbReference type="GO" id="GO:0008270">
    <property type="term" value="F:zinc ion binding"/>
    <property type="evidence" value="ECO:0007669"/>
    <property type="project" value="UniProtKB-KW"/>
</dbReference>
<dbReference type="InterPro" id="IPR036955">
    <property type="entry name" value="AP2/ERF_dom_sf"/>
</dbReference>
<dbReference type="GO" id="GO:0003700">
    <property type="term" value="F:DNA-binding transcription factor activity"/>
    <property type="evidence" value="ECO:0007669"/>
    <property type="project" value="InterPro"/>
</dbReference>
<dbReference type="CDD" id="cd00018">
    <property type="entry name" value="AP2"/>
    <property type="match status" value="1"/>
</dbReference>
<dbReference type="AlphaFoldDB" id="A0A328DJR0"/>
<dbReference type="PROSITE" id="PS51032">
    <property type="entry name" value="AP2_ERF"/>
    <property type="match status" value="1"/>
</dbReference>
<keyword evidence="8" id="KW-0804">Transcription</keyword>
<keyword evidence="3" id="KW-0863">Zinc-finger</keyword>
<comment type="caution">
    <text evidence="12">The sequence shown here is derived from an EMBL/GenBank/DDBJ whole genome shotgun (WGS) entry which is preliminary data.</text>
</comment>
<dbReference type="InterPro" id="IPR056280">
    <property type="entry name" value="AIPP2-like_SPOC"/>
</dbReference>
<accession>A0A328DJR0</accession>
<dbReference type="GO" id="GO:0005634">
    <property type="term" value="C:nucleus"/>
    <property type="evidence" value="ECO:0007669"/>
    <property type="project" value="UniProtKB-SubCell"/>
</dbReference>
<dbReference type="InterPro" id="IPR016177">
    <property type="entry name" value="DNA-bd_dom_sf"/>
</dbReference>
<dbReference type="InterPro" id="IPR001965">
    <property type="entry name" value="Znf_PHD"/>
</dbReference>
<dbReference type="SMART" id="SM00249">
    <property type="entry name" value="PHD"/>
    <property type="match status" value="1"/>
</dbReference>
<proteinExistence type="predicted"/>
<dbReference type="GO" id="GO:0006952">
    <property type="term" value="P:defense response"/>
    <property type="evidence" value="ECO:0007669"/>
    <property type="project" value="UniProtKB-KW"/>
</dbReference>
<evidence type="ECO:0000256" key="3">
    <source>
        <dbReference type="ARBA" id="ARBA00022771"/>
    </source>
</evidence>
<organism evidence="12 13">
    <name type="scientific">Cuscuta australis</name>
    <dbReference type="NCBI Taxonomy" id="267555"/>
    <lineage>
        <taxon>Eukaryota</taxon>
        <taxon>Viridiplantae</taxon>
        <taxon>Streptophyta</taxon>
        <taxon>Embryophyta</taxon>
        <taxon>Tracheophyta</taxon>
        <taxon>Spermatophyta</taxon>
        <taxon>Magnoliopsida</taxon>
        <taxon>eudicotyledons</taxon>
        <taxon>Gunneridae</taxon>
        <taxon>Pentapetalae</taxon>
        <taxon>asterids</taxon>
        <taxon>lamiids</taxon>
        <taxon>Solanales</taxon>
        <taxon>Convolvulaceae</taxon>
        <taxon>Cuscuteae</taxon>
        <taxon>Cuscuta</taxon>
        <taxon>Cuscuta subgen. Grammica</taxon>
        <taxon>Cuscuta sect. Cleistogrammica</taxon>
    </lineage>
</organism>
<dbReference type="Pfam" id="PF23121">
    <property type="entry name" value="SPOC_AIPP2"/>
    <property type="match status" value="1"/>
</dbReference>
<comment type="subcellular location">
    <subcellularLocation>
        <location evidence="1">Nucleus</location>
    </subcellularLocation>
</comment>
<dbReference type="InterPro" id="IPR011011">
    <property type="entry name" value="Znf_FYVE_PHD"/>
</dbReference>
<evidence type="ECO:0000256" key="7">
    <source>
        <dbReference type="ARBA" id="ARBA00023125"/>
    </source>
</evidence>
<keyword evidence="2" id="KW-0479">Metal-binding</keyword>
<keyword evidence="4" id="KW-0611">Plant defense</keyword>
<keyword evidence="6" id="KW-0805">Transcription regulation</keyword>
<feature type="region of interest" description="Disordered" evidence="10">
    <location>
        <begin position="159"/>
        <end position="178"/>
    </location>
</feature>
<dbReference type="CDD" id="cd15489">
    <property type="entry name" value="PHD_SF"/>
    <property type="match status" value="1"/>
</dbReference>
<name>A0A328DJR0_9ASTE</name>
<keyword evidence="7" id="KW-0238">DNA-binding</keyword>
<dbReference type="Gene3D" id="3.30.730.10">
    <property type="entry name" value="AP2/ERF domain"/>
    <property type="match status" value="1"/>
</dbReference>
<dbReference type="InterPro" id="IPR049914">
    <property type="entry name" value="PHD1-3/5-6"/>
</dbReference>
<dbReference type="Pfam" id="PF00847">
    <property type="entry name" value="AP2"/>
    <property type="match status" value="1"/>
</dbReference>
<dbReference type="SMART" id="SM00380">
    <property type="entry name" value="AP2"/>
    <property type="match status" value="1"/>
</dbReference>
<keyword evidence="9" id="KW-0539">Nucleus</keyword>
<gene>
    <name evidence="12" type="ORF">DM860_009560</name>
</gene>
<dbReference type="EMBL" id="NQVE01000129">
    <property type="protein sequence ID" value="RAL45696.1"/>
    <property type="molecule type" value="Genomic_DNA"/>
</dbReference>
<evidence type="ECO:0000256" key="10">
    <source>
        <dbReference type="SAM" id="MobiDB-lite"/>
    </source>
</evidence>
<evidence type="ECO:0000256" key="5">
    <source>
        <dbReference type="ARBA" id="ARBA00022833"/>
    </source>
</evidence>
<evidence type="ECO:0000259" key="11">
    <source>
        <dbReference type="PROSITE" id="PS51032"/>
    </source>
</evidence>
<sequence>MSSAHTNEENTIMEGCNQVSNGASLSMSCSEINRSKKKADVSKSVAEILAKWKEHNAKMDSLADGKKSVTKIAAKGSKKGCMKGKGGPENHRVNYRGVRQRTWGKWVSEIREPNRGSRIWLGTFTNALEAALAYDEAAIAMYGPRARLNLPNYSLSRQPLRSSSAQTKLDSGSASSRSEVTNVVQCSDKGSSSNLCFCDESQHVTVIEKNGNNKGHVFDDLRTVESQIHGKDNLAMLIDEDKQIDEVPSKELSIGLIDGEGGFKQQLDMLSSAHEAVDEAAKRLHCPPLNLPNHNIPAKSMYSSLASSGSDSTTSNHTEVSTAGNTKVTVCLECGDEGFDNSLLHCVQCQHVAVHRYCLDVSPNSVDEFVRWVCEDCKAHVEWQFTSQKSGPFLIKKQVDFPKHSNSTLAEELNKNDLYNLTAEPDKYIKDNLLQSNKPHVKANLGLAEEKECASSSLGMKLKNVRQATSSQSEEWRTRNSSLPTKEAHESELIGVKHSVDYGCILTNNKEIQHKQCHPVHKKNDVLQELQLSVATNRVDDHQHANRSSYQQMVPGQCEDTTLTCGFWPPEKSKNNEILTNLAVKEDGGLCQPAVVHEETDSVELALSIGVCFVKDREIKKISTCNDALDRGKKFELRNCWNNLKTKTLTLPEWHDQSQPVTVPIWRGSFKILHDGNAEFDGFVAHLSSKACQRVHDEVRLCPRMMNFRIFSKSDLLPKTFALEEPSDDNIGLYFFPESTRYESTFDYLVDEMMRRGLALSAFMKSAELLVFTSMELQPHYRRFQGKHYLWGVFRETECPA</sequence>
<dbReference type="SUPFAM" id="SSF57903">
    <property type="entry name" value="FYVE/PHD zinc finger"/>
    <property type="match status" value="1"/>
</dbReference>
<dbReference type="Gene3D" id="3.30.40.10">
    <property type="entry name" value="Zinc/RING finger domain, C3HC4 (zinc finger)"/>
    <property type="match status" value="1"/>
</dbReference>
<dbReference type="Proteomes" id="UP000249390">
    <property type="component" value="Unassembled WGS sequence"/>
</dbReference>
<dbReference type="FunFam" id="3.30.730.10:FF:000001">
    <property type="entry name" value="Ethylene-responsive transcription factor 2"/>
    <property type="match status" value="1"/>
</dbReference>
<keyword evidence="13" id="KW-1185">Reference proteome</keyword>
<dbReference type="PROSITE" id="PS01359">
    <property type="entry name" value="ZF_PHD_1"/>
    <property type="match status" value="1"/>
</dbReference>
<dbReference type="GO" id="GO:0003677">
    <property type="term" value="F:DNA binding"/>
    <property type="evidence" value="ECO:0007669"/>
    <property type="project" value="UniProtKB-KW"/>
</dbReference>
<evidence type="ECO:0000256" key="4">
    <source>
        <dbReference type="ARBA" id="ARBA00022821"/>
    </source>
</evidence>
<reference evidence="12 13" key="1">
    <citation type="submission" date="2018-06" db="EMBL/GenBank/DDBJ databases">
        <title>The Genome of Cuscuta australis (Dodder) Provides Insight into the Evolution of Plant Parasitism.</title>
        <authorList>
            <person name="Liu H."/>
        </authorList>
    </citation>
    <scope>NUCLEOTIDE SEQUENCE [LARGE SCALE GENOMIC DNA]</scope>
    <source>
        <strain evidence="13">cv. Yunnan</strain>
        <tissue evidence="12">Vines</tissue>
    </source>
</reference>
<evidence type="ECO:0000313" key="12">
    <source>
        <dbReference type="EMBL" id="RAL45696.1"/>
    </source>
</evidence>
<dbReference type="SUPFAM" id="SSF54171">
    <property type="entry name" value="DNA-binding domain"/>
    <property type="match status" value="1"/>
</dbReference>
<dbReference type="PANTHER" id="PTHR33304">
    <property type="match status" value="1"/>
</dbReference>
<dbReference type="GO" id="GO:0034244">
    <property type="term" value="P:negative regulation of transcription elongation by RNA polymerase II"/>
    <property type="evidence" value="ECO:0007669"/>
    <property type="project" value="InterPro"/>
</dbReference>
<feature type="region of interest" description="Disordered" evidence="10">
    <location>
        <begin position="468"/>
        <end position="490"/>
    </location>
</feature>
<feature type="domain" description="AP2/ERF" evidence="11">
    <location>
        <begin position="94"/>
        <end position="151"/>
    </location>
</feature>
<dbReference type="InterPro" id="IPR019786">
    <property type="entry name" value="Zinc_finger_PHD-type_CS"/>
</dbReference>
<dbReference type="PANTHER" id="PTHR33304:SF18">
    <property type="entry name" value="CHROMATIN REGULATOR PHD FAMILY-RELATED"/>
    <property type="match status" value="1"/>
</dbReference>
<dbReference type="PRINTS" id="PR00367">
    <property type="entry name" value="ETHRSPELEMNT"/>
</dbReference>
<evidence type="ECO:0000256" key="9">
    <source>
        <dbReference type="ARBA" id="ARBA00023242"/>
    </source>
</evidence>
<dbReference type="GO" id="GO:0140566">
    <property type="term" value="F:histone reader activity"/>
    <property type="evidence" value="ECO:0007669"/>
    <property type="project" value="InterPro"/>
</dbReference>
<evidence type="ECO:0000256" key="6">
    <source>
        <dbReference type="ARBA" id="ARBA00023015"/>
    </source>
</evidence>